<evidence type="ECO:0000313" key="5">
    <source>
        <dbReference type="EMBL" id="MBB6062541.1"/>
    </source>
</evidence>
<feature type="repeat" description="TPR" evidence="3">
    <location>
        <begin position="170"/>
        <end position="203"/>
    </location>
</feature>
<dbReference type="SUPFAM" id="SSF48452">
    <property type="entry name" value="TPR-like"/>
    <property type="match status" value="2"/>
</dbReference>
<keyword evidence="4" id="KW-0175">Coiled coil</keyword>
<evidence type="ECO:0000256" key="4">
    <source>
        <dbReference type="SAM" id="Coils"/>
    </source>
</evidence>
<dbReference type="InterPro" id="IPR052346">
    <property type="entry name" value="O-mannosyl-transferase_TMTC"/>
</dbReference>
<dbReference type="SMART" id="SM00028">
    <property type="entry name" value="TPR"/>
    <property type="match status" value="5"/>
</dbReference>
<proteinExistence type="predicted"/>
<dbReference type="Pfam" id="PF13174">
    <property type="entry name" value="TPR_6"/>
    <property type="match status" value="1"/>
</dbReference>
<dbReference type="Gene3D" id="1.25.40.10">
    <property type="entry name" value="Tetratricopeptide repeat domain"/>
    <property type="match status" value="3"/>
</dbReference>
<dbReference type="RefSeq" id="WP_184619206.1">
    <property type="nucleotide sequence ID" value="NZ_JACHEX010000002.1"/>
</dbReference>
<dbReference type="Pfam" id="PF13181">
    <property type="entry name" value="TPR_8"/>
    <property type="match status" value="1"/>
</dbReference>
<evidence type="ECO:0000256" key="1">
    <source>
        <dbReference type="ARBA" id="ARBA00022737"/>
    </source>
</evidence>
<comment type="caution">
    <text evidence="5">The sequence shown here is derived from an EMBL/GenBank/DDBJ whole genome shotgun (WGS) entry which is preliminary data.</text>
</comment>
<name>A0A841GUT9_9BACT</name>
<dbReference type="PANTHER" id="PTHR44227">
    <property type="match status" value="1"/>
</dbReference>
<protein>
    <submittedName>
        <fullName evidence="5">Tetratricopeptide (TPR) repeat protein</fullName>
    </submittedName>
</protein>
<dbReference type="InterPro" id="IPR013105">
    <property type="entry name" value="TPR_2"/>
</dbReference>
<dbReference type="Pfam" id="PF07719">
    <property type="entry name" value="TPR_2"/>
    <property type="match status" value="1"/>
</dbReference>
<accession>A0A841GUT9</accession>
<dbReference type="InterPro" id="IPR011990">
    <property type="entry name" value="TPR-like_helical_dom_sf"/>
</dbReference>
<dbReference type="Pfam" id="PF00515">
    <property type="entry name" value="TPR_1"/>
    <property type="match status" value="1"/>
</dbReference>
<feature type="repeat" description="TPR" evidence="3">
    <location>
        <begin position="103"/>
        <end position="136"/>
    </location>
</feature>
<dbReference type="Proteomes" id="UP000555828">
    <property type="component" value="Unassembled WGS sequence"/>
</dbReference>
<keyword evidence="1" id="KW-0677">Repeat</keyword>
<sequence>MPLITEMDRIPLDVIVRGLEAQYSVEKTDYWATYLVYFYYEKFKKLLNEQRYEEARKILEKAKNVLYDYRYHFYYGLLFAKLGDYDNAEIELKQAVSLNPNFYIGYYELGNVLYLKKDYDEAIEMYMKAFELNKEFSLPLLKIGDTYFENGQFKDAEIAYKSALKIEKLPQVYLRLGVLYNELQKFDKAEKVFRDGLSVEYKPEIAYNLSYTLIRLGKHFQALQILKELANNYPTPEVYNELGLLQKNLGLYEDAEENLKLAGEEYEENYLKILLYTKGYDNKILDKLTKYDPEYVEFLKKVLFKLKDELEEKLSNINFQFDELEKVFDLTDEKGEIILDEFSKIEVRNFNQKLSYIISSAYIAGADPILIEKNLVKASMVLFKIDKVISFYKVIQIIYFGRLFEKLNFEDLIDKSLEVLSDYDFPLMKKAQHMLEIERTSLEDFWENYTEPNDLEEFILKILELLSYEPTQYELDESTFLGKLMKFILNI</sequence>
<evidence type="ECO:0000256" key="2">
    <source>
        <dbReference type="ARBA" id="ARBA00022803"/>
    </source>
</evidence>
<dbReference type="Pfam" id="PF13432">
    <property type="entry name" value="TPR_16"/>
    <property type="match status" value="1"/>
</dbReference>
<dbReference type="InterPro" id="IPR019734">
    <property type="entry name" value="TPR_rpt"/>
</dbReference>
<dbReference type="AlphaFoldDB" id="A0A841GUT9"/>
<keyword evidence="6" id="KW-1185">Reference proteome</keyword>
<gene>
    <name evidence="5" type="ORF">HNP65_000979</name>
</gene>
<evidence type="ECO:0000256" key="3">
    <source>
        <dbReference type="PROSITE-ProRule" id="PRU00339"/>
    </source>
</evidence>
<dbReference type="PROSITE" id="PS50005">
    <property type="entry name" value="TPR"/>
    <property type="match status" value="3"/>
</dbReference>
<keyword evidence="2 3" id="KW-0802">TPR repeat</keyword>
<feature type="coiled-coil region" evidence="4">
    <location>
        <begin position="296"/>
        <end position="327"/>
    </location>
</feature>
<feature type="repeat" description="TPR" evidence="3">
    <location>
        <begin position="69"/>
        <end position="102"/>
    </location>
</feature>
<reference evidence="5 6" key="1">
    <citation type="submission" date="2020-08" db="EMBL/GenBank/DDBJ databases">
        <title>Genomic Encyclopedia of Type Strains, Phase IV (KMG-IV): sequencing the most valuable type-strain genomes for metagenomic binning, comparative biology and taxonomic classification.</title>
        <authorList>
            <person name="Goeker M."/>
        </authorList>
    </citation>
    <scope>NUCLEOTIDE SEQUENCE [LARGE SCALE GENOMIC DNA]</scope>
    <source>
        <strain evidence="5 6">DSM 13481</strain>
    </source>
</reference>
<organism evidence="5 6">
    <name type="scientific">Thermosipho japonicus</name>
    <dbReference type="NCBI Taxonomy" id="90323"/>
    <lineage>
        <taxon>Bacteria</taxon>
        <taxon>Thermotogati</taxon>
        <taxon>Thermotogota</taxon>
        <taxon>Thermotogae</taxon>
        <taxon>Thermotogales</taxon>
        <taxon>Fervidobacteriaceae</taxon>
        <taxon>Thermosipho</taxon>
    </lineage>
</organism>
<dbReference type="PANTHER" id="PTHR44227:SF3">
    <property type="entry name" value="PROTEIN O-MANNOSYL-TRANSFERASE TMTC4"/>
    <property type="match status" value="1"/>
</dbReference>
<evidence type="ECO:0000313" key="6">
    <source>
        <dbReference type="Proteomes" id="UP000555828"/>
    </source>
</evidence>
<dbReference type="EMBL" id="JACHEX010000002">
    <property type="protein sequence ID" value="MBB6062541.1"/>
    <property type="molecule type" value="Genomic_DNA"/>
</dbReference>